<dbReference type="Gene3D" id="2.60.120.10">
    <property type="entry name" value="Jelly Rolls"/>
    <property type="match status" value="1"/>
</dbReference>
<evidence type="ECO:0000256" key="4">
    <source>
        <dbReference type="ARBA" id="ARBA00023136"/>
    </source>
</evidence>
<keyword evidence="4 5" id="KW-0472">Membrane</keyword>
<dbReference type="InterPro" id="IPR023408">
    <property type="entry name" value="MscS_beta-dom_sf"/>
</dbReference>
<dbReference type="Pfam" id="PF00027">
    <property type="entry name" value="cNMP_binding"/>
    <property type="match status" value="1"/>
</dbReference>
<dbReference type="Pfam" id="PF21088">
    <property type="entry name" value="MS_channel_1st"/>
    <property type="match status" value="1"/>
</dbReference>
<dbReference type="EMBL" id="JLXW01000006">
    <property type="protein sequence ID" value="KBZ63874.1"/>
    <property type="molecule type" value="Genomic_DNA"/>
</dbReference>
<dbReference type="InterPro" id="IPR049142">
    <property type="entry name" value="MS_channel_1st"/>
</dbReference>
<evidence type="ECO:0000259" key="6">
    <source>
        <dbReference type="PROSITE" id="PS50042"/>
    </source>
</evidence>
<dbReference type="Gene3D" id="1.10.287.1260">
    <property type="match status" value="1"/>
</dbReference>
<comment type="subcellular location">
    <subcellularLocation>
        <location evidence="1">Membrane</location>
    </subcellularLocation>
</comment>
<name>A0A051U3W2_9MYCO</name>
<feature type="transmembrane region" description="Helical" evidence="5">
    <location>
        <begin position="117"/>
        <end position="135"/>
    </location>
</feature>
<evidence type="ECO:0000256" key="2">
    <source>
        <dbReference type="ARBA" id="ARBA00022692"/>
    </source>
</evidence>
<organism evidence="7 8">
    <name type="scientific">Mycobacterium [tuberculosis] TKK-01-0051</name>
    <dbReference type="NCBI Taxonomy" id="1324261"/>
    <lineage>
        <taxon>Bacteria</taxon>
        <taxon>Bacillati</taxon>
        <taxon>Actinomycetota</taxon>
        <taxon>Actinomycetes</taxon>
        <taxon>Mycobacteriales</taxon>
        <taxon>Mycobacteriaceae</taxon>
        <taxon>Mycobacterium</taxon>
        <taxon>Mycobacterium avium complex (MAC)</taxon>
    </lineage>
</organism>
<dbReference type="SUPFAM" id="SSF51206">
    <property type="entry name" value="cAMP-binding domain-like"/>
    <property type="match status" value="1"/>
</dbReference>
<evidence type="ECO:0000313" key="7">
    <source>
        <dbReference type="EMBL" id="KBZ63874.1"/>
    </source>
</evidence>
<comment type="caution">
    <text evidence="7">The sequence shown here is derived from an EMBL/GenBank/DDBJ whole genome shotgun (WGS) entry which is preliminary data.</text>
</comment>
<feature type="domain" description="Cyclic nucleotide-binding" evidence="6">
    <location>
        <begin position="338"/>
        <end position="453"/>
    </location>
</feature>
<feature type="transmembrane region" description="Helical" evidence="5">
    <location>
        <begin position="76"/>
        <end position="97"/>
    </location>
</feature>
<dbReference type="PATRIC" id="fig|1324261.3.peg.2604"/>
<proteinExistence type="predicted"/>
<dbReference type="Pfam" id="PF00924">
    <property type="entry name" value="MS_channel_2nd"/>
    <property type="match status" value="1"/>
</dbReference>
<evidence type="ECO:0000256" key="5">
    <source>
        <dbReference type="SAM" id="Phobius"/>
    </source>
</evidence>
<dbReference type="GO" id="GO:0016020">
    <property type="term" value="C:membrane"/>
    <property type="evidence" value="ECO:0007669"/>
    <property type="project" value="UniProtKB-SubCell"/>
</dbReference>
<dbReference type="RefSeq" id="WP_044485314.1">
    <property type="nucleotide sequence ID" value="NZ_KK328284.1"/>
</dbReference>
<dbReference type="Gene3D" id="2.30.30.60">
    <property type="match status" value="1"/>
</dbReference>
<dbReference type="Proteomes" id="UP000025947">
    <property type="component" value="Unassembled WGS sequence"/>
</dbReference>
<dbReference type="InterPro" id="IPR018490">
    <property type="entry name" value="cNMP-bd_dom_sf"/>
</dbReference>
<gene>
    <name evidence="7" type="ORF">K875_02586</name>
</gene>
<dbReference type="CDD" id="cd00038">
    <property type="entry name" value="CAP_ED"/>
    <property type="match status" value="1"/>
</dbReference>
<evidence type="ECO:0000256" key="1">
    <source>
        <dbReference type="ARBA" id="ARBA00004370"/>
    </source>
</evidence>
<sequence>MRTFDSSTLYWAAGVVFGLPLLLIALTEWHQSLVRKASPLARPVLLLRSYLVPLGALLVLLVNVARMPAQFTSVRVLATVFGFVVLVLLLSGLNATVFEGAPQGSWRQRIPGIFLDVTRFVLIGVGLAVIFSYVWGVRVGGLFTALGVTSVVIGLMLQNSVGQIVSGLFMLFEQPFRIGDWLDTPSARGRIVEANWRSVHIESGRGLQITPNSVLATTSFTNLSRPLGGHQLAITATFSEIDPPDRVCALLERVADALPQRRPDTVAAAAPTGGAEYRVTVGLKSPADDAAAHAAFLRWLWYAARREGLHLDGAEDDISTTERIERAVRTVVAPALRLSQPDQQALVSHARIVRYGAHEIVEHAGRVPAGMTFLIEGGVRLTATATDGSVVAVGGLDEGSFLGVTALTRQPNLADAQAIDEVTALEIDRDHLVELVMDKPLLLQELGRTIDERRARVQAATAPEFAPSGA</sequence>
<dbReference type="InterPro" id="IPR014710">
    <property type="entry name" value="RmlC-like_jellyroll"/>
</dbReference>
<dbReference type="SUPFAM" id="SSF50182">
    <property type="entry name" value="Sm-like ribonucleoproteins"/>
    <property type="match status" value="1"/>
</dbReference>
<reference evidence="7 8" key="1">
    <citation type="submission" date="2014-04" db="EMBL/GenBank/DDBJ databases">
        <title>The Genome Sequence of Mycobacterium tuberculosis TKK-01-0051.</title>
        <authorList>
            <consortium name="The Broad Institute Genomics Platform"/>
            <consortium name="The Broad Institute Genome Sequencing Center for Infectious Disease"/>
            <person name="Earl A.M."/>
            <person name="Cohen K."/>
            <person name="Pym A."/>
            <person name="Bishai W."/>
            <person name="Maharaj K."/>
            <person name="Desjardins C."/>
            <person name="Abeel T."/>
            <person name="Young S."/>
            <person name="Zeng Q."/>
            <person name="Gargeya S."/>
            <person name="Abouelleil A."/>
            <person name="Alvarado L."/>
            <person name="Chapman S.B."/>
            <person name="Gainer-Dewar J."/>
            <person name="Goldberg J."/>
            <person name="Griggs A."/>
            <person name="Gujja S."/>
            <person name="Hansen M."/>
            <person name="Howarth C."/>
            <person name="Imamovic A."/>
            <person name="Larimer J."/>
            <person name="Murphy C."/>
            <person name="Naylor J."/>
            <person name="Pearson M."/>
            <person name="Poon T.W."/>
            <person name="Priest M."/>
            <person name="Roberts A."/>
            <person name="Saif S."/>
            <person name="Shea T."/>
            <person name="Sykes S."/>
            <person name="Wortman J."/>
            <person name="Nusbaum C."/>
            <person name="Birren B."/>
        </authorList>
    </citation>
    <scope>NUCLEOTIDE SEQUENCE [LARGE SCALE GENOMIC DNA]</scope>
    <source>
        <strain evidence="7 8">TKK-01-0051</strain>
    </source>
</reference>
<dbReference type="InterPro" id="IPR010920">
    <property type="entry name" value="LSM_dom_sf"/>
</dbReference>
<keyword evidence="3 5" id="KW-1133">Transmembrane helix</keyword>
<dbReference type="SMART" id="SM00100">
    <property type="entry name" value="cNMP"/>
    <property type="match status" value="1"/>
</dbReference>
<feature type="transmembrane region" description="Helical" evidence="5">
    <location>
        <begin position="9"/>
        <end position="27"/>
    </location>
</feature>
<dbReference type="PANTHER" id="PTHR30566">
    <property type="entry name" value="YNAI-RELATED MECHANOSENSITIVE ION CHANNEL"/>
    <property type="match status" value="1"/>
</dbReference>
<accession>A0A051U3W2</accession>
<dbReference type="PIRSF" id="PIRSF026673">
    <property type="entry name" value="UCP026673_ion_chan"/>
    <property type="match status" value="1"/>
</dbReference>
<keyword evidence="2 5" id="KW-0812">Transmembrane</keyword>
<feature type="transmembrane region" description="Helical" evidence="5">
    <location>
        <begin position="142"/>
        <end position="161"/>
    </location>
</feature>
<evidence type="ECO:0000313" key="8">
    <source>
        <dbReference type="Proteomes" id="UP000025947"/>
    </source>
</evidence>
<dbReference type="InterPro" id="IPR006685">
    <property type="entry name" value="MscS_channel_2nd"/>
</dbReference>
<dbReference type="GO" id="GO:0055085">
    <property type="term" value="P:transmembrane transport"/>
    <property type="evidence" value="ECO:0007669"/>
    <property type="project" value="InterPro"/>
</dbReference>
<keyword evidence="8" id="KW-1185">Reference proteome</keyword>
<protein>
    <recommendedName>
        <fullName evidence="6">Cyclic nucleotide-binding domain-containing protein</fullName>
    </recommendedName>
</protein>
<feature type="transmembrane region" description="Helical" evidence="5">
    <location>
        <begin position="47"/>
        <end position="64"/>
    </location>
</feature>
<dbReference type="PANTHER" id="PTHR30566:SF25">
    <property type="entry name" value="INNER MEMBRANE PROTEIN"/>
    <property type="match status" value="1"/>
</dbReference>
<dbReference type="HOGENOM" id="CLU_032479_3_0_11"/>
<dbReference type="AlphaFoldDB" id="A0A051U3W2"/>
<dbReference type="InterPro" id="IPR000595">
    <property type="entry name" value="cNMP-bd_dom"/>
</dbReference>
<dbReference type="PROSITE" id="PS50042">
    <property type="entry name" value="CNMP_BINDING_3"/>
    <property type="match status" value="1"/>
</dbReference>
<evidence type="ECO:0000256" key="3">
    <source>
        <dbReference type="ARBA" id="ARBA00022989"/>
    </source>
</evidence>
<dbReference type="InterPro" id="IPR016846">
    <property type="entry name" value="cNMP-bd_ion_channel"/>
</dbReference>